<name>A0A813I3G5_POLGL</name>
<evidence type="ECO:0000313" key="2">
    <source>
        <dbReference type="EMBL" id="CAE8646329.1"/>
    </source>
</evidence>
<protein>
    <submittedName>
        <fullName evidence="2">Uncharacterized protein</fullName>
    </submittedName>
</protein>
<dbReference type="AlphaFoldDB" id="A0A813I3G5"/>
<evidence type="ECO:0000313" key="3">
    <source>
        <dbReference type="Proteomes" id="UP000626109"/>
    </source>
</evidence>
<accession>A0A813I3G5</accession>
<reference evidence="2" key="1">
    <citation type="submission" date="2021-02" db="EMBL/GenBank/DDBJ databases">
        <authorList>
            <person name="Dougan E. K."/>
            <person name="Rhodes N."/>
            <person name="Thang M."/>
            <person name="Chan C."/>
        </authorList>
    </citation>
    <scope>NUCLEOTIDE SEQUENCE</scope>
</reference>
<dbReference type="Proteomes" id="UP000626109">
    <property type="component" value="Unassembled WGS sequence"/>
</dbReference>
<sequence length="110" mass="12175">MAALPMWANLNRLFPEVKVANTFIHVEFEDVGAAVARRSQSCPPRLFKVISSSKQQPQPQPQQQKEAGRPEAKQESVASAKHVGLASPSRLSAEQKLQVHQRGLCRPCSF</sequence>
<proteinExistence type="predicted"/>
<feature type="compositionally biased region" description="Low complexity" evidence="1">
    <location>
        <begin position="55"/>
        <end position="64"/>
    </location>
</feature>
<dbReference type="EMBL" id="CAJNNW010004333">
    <property type="protein sequence ID" value="CAE8646329.1"/>
    <property type="molecule type" value="Genomic_DNA"/>
</dbReference>
<feature type="non-terminal residue" evidence="2">
    <location>
        <position position="1"/>
    </location>
</feature>
<comment type="caution">
    <text evidence="2">The sequence shown here is derived from an EMBL/GenBank/DDBJ whole genome shotgun (WGS) entry which is preliminary data.</text>
</comment>
<organism evidence="2 3">
    <name type="scientific">Polarella glacialis</name>
    <name type="common">Dinoflagellate</name>
    <dbReference type="NCBI Taxonomy" id="89957"/>
    <lineage>
        <taxon>Eukaryota</taxon>
        <taxon>Sar</taxon>
        <taxon>Alveolata</taxon>
        <taxon>Dinophyceae</taxon>
        <taxon>Suessiales</taxon>
        <taxon>Suessiaceae</taxon>
        <taxon>Polarella</taxon>
    </lineage>
</organism>
<gene>
    <name evidence="2" type="ORF">PGLA2088_LOCUS4710</name>
</gene>
<evidence type="ECO:0000256" key="1">
    <source>
        <dbReference type="SAM" id="MobiDB-lite"/>
    </source>
</evidence>
<feature type="region of interest" description="Disordered" evidence="1">
    <location>
        <begin position="46"/>
        <end position="102"/>
    </location>
</feature>